<dbReference type="Proteomes" id="UP001157126">
    <property type="component" value="Unassembled WGS sequence"/>
</dbReference>
<protein>
    <submittedName>
        <fullName evidence="2">Uncharacterized protein</fullName>
    </submittedName>
</protein>
<evidence type="ECO:0000256" key="1">
    <source>
        <dbReference type="SAM" id="MobiDB-lite"/>
    </source>
</evidence>
<dbReference type="EMBL" id="BSUO01000001">
    <property type="protein sequence ID" value="GMA40970.1"/>
    <property type="molecule type" value="Genomic_DNA"/>
</dbReference>
<evidence type="ECO:0000313" key="3">
    <source>
        <dbReference type="Proteomes" id="UP001157126"/>
    </source>
</evidence>
<accession>A0ABQ6ISS7</accession>
<name>A0ABQ6ISS7_9MICO</name>
<sequence>MDHPHAALAEDAVQPVGADARDLRTGRVDGLCGHGTSSRARPPGRPPGQDVPAGPRSAPTVETAGERILKDI</sequence>
<keyword evidence="3" id="KW-1185">Reference proteome</keyword>
<comment type="caution">
    <text evidence="2">The sequence shown here is derived from an EMBL/GenBank/DDBJ whole genome shotgun (WGS) entry which is preliminary data.</text>
</comment>
<feature type="region of interest" description="Disordered" evidence="1">
    <location>
        <begin position="1"/>
        <end position="72"/>
    </location>
</feature>
<reference evidence="3" key="1">
    <citation type="journal article" date="2019" name="Int. J. Syst. Evol. Microbiol.">
        <title>The Global Catalogue of Microorganisms (GCM) 10K type strain sequencing project: providing services to taxonomists for standard genome sequencing and annotation.</title>
        <authorList>
            <consortium name="The Broad Institute Genomics Platform"/>
            <consortium name="The Broad Institute Genome Sequencing Center for Infectious Disease"/>
            <person name="Wu L."/>
            <person name="Ma J."/>
        </authorList>
    </citation>
    <scope>NUCLEOTIDE SEQUENCE [LARGE SCALE GENOMIC DNA]</scope>
    <source>
        <strain evidence="3">NBRC 113072</strain>
    </source>
</reference>
<gene>
    <name evidence="2" type="ORF">GCM10025883_30150</name>
</gene>
<proteinExistence type="predicted"/>
<evidence type="ECO:0000313" key="2">
    <source>
        <dbReference type="EMBL" id="GMA40970.1"/>
    </source>
</evidence>
<organism evidence="2 3">
    <name type="scientific">Mobilicoccus caccae</name>
    <dbReference type="NCBI Taxonomy" id="1859295"/>
    <lineage>
        <taxon>Bacteria</taxon>
        <taxon>Bacillati</taxon>
        <taxon>Actinomycetota</taxon>
        <taxon>Actinomycetes</taxon>
        <taxon>Micrococcales</taxon>
        <taxon>Dermatophilaceae</taxon>
        <taxon>Mobilicoccus</taxon>
    </lineage>
</organism>